<keyword evidence="2" id="KW-1185">Reference proteome</keyword>
<dbReference type="GeneID" id="68117172"/>
<protein>
    <submittedName>
        <fullName evidence="1">Uncharacterized protein</fullName>
    </submittedName>
</protein>
<gene>
    <name evidence="1" type="ORF">FDP41_009957</name>
</gene>
<dbReference type="OrthoDB" id="10378941at2759"/>
<dbReference type="EMBL" id="VFQX01000074">
    <property type="protein sequence ID" value="KAF0971734.1"/>
    <property type="molecule type" value="Genomic_DNA"/>
</dbReference>
<reference evidence="1 2" key="1">
    <citation type="journal article" date="2019" name="Sci. Rep.">
        <title>Nanopore sequencing improves the draft genome of the human pathogenic amoeba Naegleria fowleri.</title>
        <authorList>
            <person name="Liechti N."/>
            <person name="Schurch N."/>
            <person name="Bruggmann R."/>
            <person name="Wittwer M."/>
        </authorList>
    </citation>
    <scope>NUCLEOTIDE SEQUENCE [LARGE SCALE GENOMIC DNA]</scope>
    <source>
        <strain evidence="1 2">ATCC 30894</strain>
    </source>
</reference>
<dbReference type="VEuPathDB" id="AmoebaDB:NfTy_081410"/>
<dbReference type="RefSeq" id="XP_044556450.1">
    <property type="nucleotide sequence ID" value="XM_044713971.1"/>
</dbReference>
<accession>A0A6A5BC99</accession>
<dbReference type="VEuPathDB" id="AmoebaDB:FDP41_009957"/>
<sequence>MPQYSKGADHKENSLLGTLDSFREYDELYPEITGDEYYECPCCRYFWNNRYSLLPLATIRTSVGNVQTEKFSFSTTHASHGDSRGANKSDIVSHVLAIATEHHSVGLFESYTENDYKFVIVKLGSNRDDENLLQHFHSNHLIEIQSGNDKPNVVQSNRHRRDMDVVNIFETYQFENSKLEKSFVCIFSECRAQVKIVLDENNLSQSKVFIDITNTITELGEGTRFYPSPSPSLQTHTCSITSEKCLGAQSFSGLVITRVLSNSPMIYFIPNEKQPENQMTKSVNLDPSYILRFDYAQIMTLNESKFFLIASAYGNRYEENSFVLREIIPTLGENGQVETCKMRKFHVRNFYKYFTKLHQVIDYTTISDGKYLFLLNQRPKEKVDTFEKYQSSLLWIVLDLISCTAKRVLPVHYKNSDIDAFPVLRKQKLLDEEGFEKFERKKKSWMKPNVKKDSLANSAIPRNLDLENSVKIFGYHSHSVTNRDLFSVLLLFRSNFEDKSLRCHNRFEDVAYHQYTFKFTDDHIPTIGEFNNRLLSDVTITAQH</sequence>
<proteinExistence type="predicted"/>
<evidence type="ECO:0000313" key="1">
    <source>
        <dbReference type="EMBL" id="KAF0971734.1"/>
    </source>
</evidence>
<name>A0A6A5BC99_NAEFO</name>
<dbReference type="Proteomes" id="UP000444721">
    <property type="component" value="Unassembled WGS sequence"/>
</dbReference>
<organism evidence="1 2">
    <name type="scientific">Naegleria fowleri</name>
    <name type="common">Brain eating amoeba</name>
    <dbReference type="NCBI Taxonomy" id="5763"/>
    <lineage>
        <taxon>Eukaryota</taxon>
        <taxon>Discoba</taxon>
        <taxon>Heterolobosea</taxon>
        <taxon>Tetramitia</taxon>
        <taxon>Eutetramitia</taxon>
        <taxon>Vahlkampfiidae</taxon>
        <taxon>Naegleria</taxon>
    </lineage>
</organism>
<evidence type="ECO:0000313" key="2">
    <source>
        <dbReference type="Proteomes" id="UP000444721"/>
    </source>
</evidence>
<dbReference type="AlphaFoldDB" id="A0A6A5BC99"/>
<dbReference type="VEuPathDB" id="AmoebaDB:NF0042670"/>
<comment type="caution">
    <text evidence="1">The sequence shown here is derived from an EMBL/GenBank/DDBJ whole genome shotgun (WGS) entry which is preliminary data.</text>
</comment>